<dbReference type="Gene3D" id="3.30.830.10">
    <property type="entry name" value="Metalloenzyme, LuxS/M16 peptidase-like"/>
    <property type="match status" value="1"/>
</dbReference>
<dbReference type="InterPro" id="IPR011765">
    <property type="entry name" value="Pept_M16_N"/>
</dbReference>
<keyword evidence="6" id="KW-0249">Electron transport</keyword>
<keyword evidence="2" id="KW-0813">Transport</keyword>
<gene>
    <name evidence="12" type="ORF">M422DRAFT_195333</name>
</gene>
<dbReference type="OrthoDB" id="6369905at2759"/>
<keyword evidence="13" id="KW-1185">Reference proteome</keyword>
<evidence type="ECO:0000313" key="13">
    <source>
        <dbReference type="Proteomes" id="UP000054279"/>
    </source>
</evidence>
<dbReference type="FunFam" id="3.30.830.10:FF:000021">
    <property type="entry name" value="Cytochrome b-c1 complex subunit 2"/>
    <property type="match status" value="1"/>
</dbReference>
<keyword evidence="5" id="KW-0809">Transit peptide</keyword>
<evidence type="ECO:0000256" key="1">
    <source>
        <dbReference type="ARBA" id="ARBA00004443"/>
    </source>
</evidence>
<dbReference type="InterPro" id="IPR011249">
    <property type="entry name" value="Metalloenz_LuxS/M16"/>
</dbReference>
<dbReference type="SUPFAM" id="SSF63411">
    <property type="entry name" value="LuxS/MPP-like metallohydrolase"/>
    <property type="match status" value="1"/>
</dbReference>
<evidence type="ECO:0000259" key="11">
    <source>
        <dbReference type="Pfam" id="PF00675"/>
    </source>
</evidence>
<comment type="similarity">
    <text evidence="9">Belongs to the peptidase M16 family. UQCRC2/QCR2 subfamily.</text>
</comment>
<organism evidence="12 13">
    <name type="scientific">Sphaerobolus stellatus (strain SS14)</name>
    <dbReference type="NCBI Taxonomy" id="990650"/>
    <lineage>
        <taxon>Eukaryota</taxon>
        <taxon>Fungi</taxon>
        <taxon>Dikarya</taxon>
        <taxon>Basidiomycota</taxon>
        <taxon>Agaricomycotina</taxon>
        <taxon>Agaricomycetes</taxon>
        <taxon>Phallomycetidae</taxon>
        <taxon>Geastrales</taxon>
        <taxon>Sphaerobolaceae</taxon>
        <taxon>Sphaerobolus</taxon>
    </lineage>
</organism>
<feature type="domain" description="Peptidase M16 N-terminal" evidence="11">
    <location>
        <begin position="33"/>
        <end position="175"/>
    </location>
</feature>
<evidence type="ECO:0000313" key="12">
    <source>
        <dbReference type="EMBL" id="KIJ23937.1"/>
    </source>
</evidence>
<protein>
    <recommendedName>
        <fullName evidence="10">Cytochrome b-c1 complex subunit 2, mitochondrial</fullName>
    </recommendedName>
</protein>
<keyword evidence="8" id="KW-0472">Membrane</keyword>
<dbReference type="AlphaFoldDB" id="A0A0C9U4C0"/>
<evidence type="ECO:0000256" key="6">
    <source>
        <dbReference type="ARBA" id="ARBA00022982"/>
    </source>
</evidence>
<feature type="non-terminal residue" evidence="12">
    <location>
        <position position="288"/>
    </location>
</feature>
<keyword evidence="3" id="KW-0679">Respiratory chain</keyword>
<evidence type="ECO:0000256" key="5">
    <source>
        <dbReference type="ARBA" id="ARBA00022946"/>
    </source>
</evidence>
<accession>A0A0C9U4C0</accession>
<evidence type="ECO:0000256" key="3">
    <source>
        <dbReference type="ARBA" id="ARBA00022660"/>
    </source>
</evidence>
<dbReference type="PANTHER" id="PTHR11851:SF209">
    <property type="entry name" value="CYTOCHROME B-C1 COMPLEX SUBUNIT 2, MITOCHONDRIAL"/>
    <property type="match status" value="1"/>
</dbReference>
<evidence type="ECO:0000256" key="8">
    <source>
        <dbReference type="ARBA" id="ARBA00023136"/>
    </source>
</evidence>
<evidence type="ECO:0000256" key="2">
    <source>
        <dbReference type="ARBA" id="ARBA00022448"/>
    </source>
</evidence>
<dbReference type="HOGENOM" id="CLU_009902_0_1_1"/>
<dbReference type="Pfam" id="PF00675">
    <property type="entry name" value="Peptidase_M16"/>
    <property type="match status" value="1"/>
</dbReference>
<dbReference type="EMBL" id="KN837561">
    <property type="protein sequence ID" value="KIJ23937.1"/>
    <property type="molecule type" value="Genomic_DNA"/>
</dbReference>
<dbReference type="Proteomes" id="UP000054279">
    <property type="component" value="Unassembled WGS sequence"/>
</dbReference>
<evidence type="ECO:0000256" key="10">
    <source>
        <dbReference type="ARBA" id="ARBA00040751"/>
    </source>
</evidence>
<name>A0A0C9U4C0_SPHS4</name>
<dbReference type="InterPro" id="IPR050361">
    <property type="entry name" value="MPP/UQCRC_Complex"/>
</dbReference>
<dbReference type="PANTHER" id="PTHR11851">
    <property type="entry name" value="METALLOPROTEASE"/>
    <property type="match status" value="1"/>
</dbReference>
<evidence type="ECO:0000256" key="7">
    <source>
        <dbReference type="ARBA" id="ARBA00023128"/>
    </source>
</evidence>
<reference evidence="12 13" key="1">
    <citation type="submission" date="2014-06" db="EMBL/GenBank/DDBJ databases">
        <title>Evolutionary Origins and Diversification of the Mycorrhizal Mutualists.</title>
        <authorList>
            <consortium name="DOE Joint Genome Institute"/>
            <consortium name="Mycorrhizal Genomics Consortium"/>
            <person name="Kohler A."/>
            <person name="Kuo A."/>
            <person name="Nagy L.G."/>
            <person name="Floudas D."/>
            <person name="Copeland A."/>
            <person name="Barry K.W."/>
            <person name="Cichocki N."/>
            <person name="Veneault-Fourrey C."/>
            <person name="LaButti K."/>
            <person name="Lindquist E.A."/>
            <person name="Lipzen A."/>
            <person name="Lundell T."/>
            <person name="Morin E."/>
            <person name="Murat C."/>
            <person name="Riley R."/>
            <person name="Ohm R."/>
            <person name="Sun H."/>
            <person name="Tunlid A."/>
            <person name="Henrissat B."/>
            <person name="Grigoriev I.V."/>
            <person name="Hibbett D.S."/>
            <person name="Martin F."/>
        </authorList>
    </citation>
    <scope>NUCLEOTIDE SEQUENCE [LARGE SCALE GENOMIC DNA]</scope>
    <source>
        <strain evidence="12 13">SS14</strain>
    </source>
</reference>
<keyword evidence="4" id="KW-0999">Mitochondrion inner membrane</keyword>
<comment type="subcellular location">
    <subcellularLocation>
        <location evidence="1">Mitochondrion inner membrane</location>
        <topology evidence="1">Peripheral membrane protein</topology>
        <orientation evidence="1">Matrix side</orientation>
    </subcellularLocation>
</comment>
<evidence type="ECO:0000256" key="9">
    <source>
        <dbReference type="ARBA" id="ARBA00038146"/>
    </source>
</evidence>
<dbReference type="GO" id="GO:0046872">
    <property type="term" value="F:metal ion binding"/>
    <property type="evidence" value="ECO:0007669"/>
    <property type="project" value="InterPro"/>
</dbReference>
<proteinExistence type="inferred from homology"/>
<sequence>MLRSAARVTSTRGISSRSRSFYSLTQAAGLPVATFDNGQSTSSVTFLVKAGSRYQAKPGVAHTLKSFGFKNTASRSALGIVREAELYGGVLSSAHTREYISYTADFLRGDESYFVDVLAGILTETRFTRYELEESVLPIVEAESKAGRANAAINAIELAHALAFRSGLGEPLFAPAHSHITIDDVRQFAHNTFGQGGISVIGTGISQDTLVRLLEKHLASVPKVSPKATETTKYYGGETRVEFAEGGSHAPQTVFFGFGVPGQPKPELAVLSAYLSPAASVKWSKGLS</sequence>
<dbReference type="GO" id="GO:0005743">
    <property type="term" value="C:mitochondrial inner membrane"/>
    <property type="evidence" value="ECO:0007669"/>
    <property type="project" value="UniProtKB-SubCell"/>
</dbReference>
<evidence type="ECO:0000256" key="4">
    <source>
        <dbReference type="ARBA" id="ARBA00022792"/>
    </source>
</evidence>
<keyword evidence="7" id="KW-0496">Mitochondrion</keyword>